<dbReference type="AlphaFoldDB" id="A0A6J0BIB1"/>
<protein>
    <submittedName>
        <fullName evidence="4">Uncharacterized protein LOC107220425</fullName>
    </submittedName>
</protein>
<dbReference type="InterPro" id="IPR017884">
    <property type="entry name" value="SANT_dom"/>
</dbReference>
<dbReference type="InterPro" id="IPR009057">
    <property type="entry name" value="Homeodomain-like_sf"/>
</dbReference>
<accession>A0A6J0BIB1</accession>
<keyword evidence="3" id="KW-1185">Reference proteome</keyword>
<organism evidence="4">
    <name type="scientific">Neodiprion lecontei</name>
    <name type="common">Redheaded pine sawfly</name>
    <dbReference type="NCBI Taxonomy" id="441921"/>
    <lineage>
        <taxon>Eukaryota</taxon>
        <taxon>Metazoa</taxon>
        <taxon>Ecdysozoa</taxon>
        <taxon>Arthropoda</taxon>
        <taxon>Hexapoda</taxon>
        <taxon>Insecta</taxon>
        <taxon>Pterygota</taxon>
        <taxon>Neoptera</taxon>
        <taxon>Endopterygota</taxon>
        <taxon>Hymenoptera</taxon>
        <taxon>Tenthredinoidea</taxon>
        <taxon>Diprionidae</taxon>
        <taxon>Diprioninae</taxon>
        <taxon>Neodiprion</taxon>
    </lineage>
</organism>
<dbReference type="InParanoid" id="A0A6J0BIB1"/>
<gene>
    <name evidence="4" type="primary">LOC107220425</name>
</gene>
<dbReference type="Pfam" id="PF00249">
    <property type="entry name" value="Myb_DNA-binding"/>
    <property type="match status" value="1"/>
</dbReference>
<evidence type="ECO:0000259" key="2">
    <source>
        <dbReference type="PROSITE" id="PS51293"/>
    </source>
</evidence>
<proteinExistence type="predicted"/>
<reference evidence="4" key="1">
    <citation type="submission" date="2025-08" db="UniProtKB">
        <authorList>
            <consortium name="RefSeq"/>
        </authorList>
    </citation>
    <scope>IDENTIFICATION</scope>
    <source>
        <tissue evidence="4">Thorax and Abdomen</tissue>
    </source>
</reference>
<dbReference type="KEGG" id="nlo:107220425"/>
<dbReference type="PROSITE" id="PS51293">
    <property type="entry name" value="SANT"/>
    <property type="match status" value="1"/>
</dbReference>
<evidence type="ECO:0000313" key="3">
    <source>
        <dbReference type="Proteomes" id="UP000829291"/>
    </source>
</evidence>
<comment type="subcellular location">
    <subcellularLocation>
        <location evidence="1">Nucleus</location>
    </subcellularLocation>
</comment>
<evidence type="ECO:0000313" key="4">
    <source>
        <dbReference type="RefSeq" id="XP_015514505.2"/>
    </source>
</evidence>
<dbReference type="CDD" id="cd00167">
    <property type="entry name" value="SANT"/>
    <property type="match status" value="1"/>
</dbReference>
<feature type="domain" description="SANT" evidence="2">
    <location>
        <begin position="17"/>
        <end position="54"/>
    </location>
</feature>
<dbReference type="SMART" id="SM00717">
    <property type="entry name" value="SANT"/>
    <property type="match status" value="1"/>
</dbReference>
<dbReference type="Proteomes" id="UP000829291">
    <property type="component" value="Chromosome 2"/>
</dbReference>
<dbReference type="InterPro" id="IPR001005">
    <property type="entry name" value="SANT/Myb"/>
</dbReference>
<dbReference type="Gene3D" id="1.20.58.1880">
    <property type="match status" value="1"/>
</dbReference>
<dbReference type="SUPFAM" id="SSF46689">
    <property type="entry name" value="Homeodomain-like"/>
    <property type="match status" value="1"/>
</dbReference>
<evidence type="ECO:0000256" key="1">
    <source>
        <dbReference type="ARBA" id="ARBA00004123"/>
    </source>
</evidence>
<dbReference type="OrthoDB" id="8186615at2759"/>
<dbReference type="GO" id="GO:0005634">
    <property type="term" value="C:nucleus"/>
    <property type="evidence" value="ECO:0007669"/>
    <property type="project" value="UniProtKB-SubCell"/>
</dbReference>
<sequence>MSEKRVHQPVARYKGYEANNEWTNDEKVLLLKGLKKYGHKDISSIAKLVPSKSPVAVKTMILNTMMAARRSTKPGRTPPINMWLERTSLDDTNSLIPQALQFISLFERHPAAANCGGCDLRAAYDYVSRMTRNQPTAELSTNTRRIIFKAISKTVSKMRLSSPESLFQAINNVNKTALQKDYTHNTKTQHNAGPHKVLQELNTFMVPTVQLRKP</sequence>
<name>A0A6J0BIB1_NEOLC</name>
<dbReference type="GeneID" id="107220425"/>
<dbReference type="RefSeq" id="XP_015514505.2">
    <property type="nucleotide sequence ID" value="XM_015659019.2"/>
</dbReference>